<name>A0AAD7DRK2_MYCRO</name>
<dbReference type="Proteomes" id="UP001221757">
    <property type="component" value="Unassembled WGS sequence"/>
</dbReference>
<reference evidence="1" key="1">
    <citation type="submission" date="2023-03" db="EMBL/GenBank/DDBJ databases">
        <title>Massive genome expansion in bonnet fungi (Mycena s.s.) driven by repeated elements and novel gene families across ecological guilds.</title>
        <authorList>
            <consortium name="Lawrence Berkeley National Laboratory"/>
            <person name="Harder C.B."/>
            <person name="Miyauchi S."/>
            <person name="Viragh M."/>
            <person name="Kuo A."/>
            <person name="Thoen E."/>
            <person name="Andreopoulos B."/>
            <person name="Lu D."/>
            <person name="Skrede I."/>
            <person name="Drula E."/>
            <person name="Henrissat B."/>
            <person name="Morin E."/>
            <person name="Kohler A."/>
            <person name="Barry K."/>
            <person name="LaButti K."/>
            <person name="Morin E."/>
            <person name="Salamov A."/>
            <person name="Lipzen A."/>
            <person name="Mereny Z."/>
            <person name="Hegedus B."/>
            <person name="Baldrian P."/>
            <person name="Stursova M."/>
            <person name="Weitz H."/>
            <person name="Taylor A."/>
            <person name="Grigoriev I.V."/>
            <person name="Nagy L.G."/>
            <person name="Martin F."/>
            <person name="Kauserud H."/>
        </authorList>
    </citation>
    <scope>NUCLEOTIDE SEQUENCE</scope>
    <source>
        <strain evidence="1">CBHHK067</strain>
    </source>
</reference>
<organism evidence="1 2">
    <name type="scientific">Mycena rosella</name>
    <name type="common">Pink bonnet</name>
    <name type="synonym">Agaricus rosellus</name>
    <dbReference type="NCBI Taxonomy" id="1033263"/>
    <lineage>
        <taxon>Eukaryota</taxon>
        <taxon>Fungi</taxon>
        <taxon>Dikarya</taxon>
        <taxon>Basidiomycota</taxon>
        <taxon>Agaricomycotina</taxon>
        <taxon>Agaricomycetes</taxon>
        <taxon>Agaricomycetidae</taxon>
        <taxon>Agaricales</taxon>
        <taxon>Marasmiineae</taxon>
        <taxon>Mycenaceae</taxon>
        <taxon>Mycena</taxon>
    </lineage>
</organism>
<protein>
    <submittedName>
        <fullName evidence="1">Uncharacterized protein</fullName>
    </submittedName>
</protein>
<evidence type="ECO:0000313" key="1">
    <source>
        <dbReference type="EMBL" id="KAJ7697380.1"/>
    </source>
</evidence>
<keyword evidence="2" id="KW-1185">Reference proteome</keyword>
<dbReference type="EMBL" id="JARKIE010000030">
    <property type="protein sequence ID" value="KAJ7697380.1"/>
    <property type="molecule type" value="Genomic_DNA"/>
</dbReference>
<gene>
    <name evidence="1" type="ORF">B0H17DRAFT_1052035</name>
</gene>
<evidence type="ECO:0000313" key="2">
    <source>
        <dbReference type="Proteomes" id="UP001221757"/>
    </source>
</evidence>
<accession>A0AAD7DRK2</accession>
<proteinExistence type="predicted"/>
<comment type="caution">
    <text evidence="1">The sequence shown here is derived from an EMBL/GenBank/DDBJ whole genome shotgun (WGS) entry which is preliminary data.</text>
</comment>
<dbReference type="AlphaFoldDB" id="A0AAD7DRK2"/>
<sequence>MFFGMFHRKRNSLCWVWVQGATNGLWSKGVHAKTVKTTSEAEEEWSRMTLS</sequence>